<feature type="compositionally biased region" description="Basic and acidic residues" evidence="1">
    <location>
        <begin position="28"/>
        <end position="41"/>
    </location>
</feature>
<feature type="region of interest" description="Disordered" evidence="1">
    <location>
        <begin position="1"/>
        <end position="52"/>
    </location>
</feature>
<evidence type="ECO:0000313" key="3">
    <source>
        <dbReference type="Proteomes" id="UP001052739"/>
    </source>
</evidence>
<dbReference type="EMBL" id="BNDW01000073">
    <property type="protein sequence ID" value="GHI25438.1"/>
    <property type="molecule type" value="Genomic_DNA"/>
</dbReference>
<comment type="caution">
    <text evidence="2">The sequence shown here is derived from an EMBL/GenBank/DDBJ whole genome shotgun (WGS) entry which is preliminary data.</text>
</comment>
<reference evidence="2" key="1">
    <citation type="submission" date="2024-05" db="EMBL/GenBank/DDBJ databases">
        <title>Whole genome shotgun sequence of Streptomyces hydrogenans NBRC 13475.</title>
        <authorList>
            <person name="Komaki H."/>
            <person name="Tamura T."/>
        </authorList>
    </citation>
    <scope>NUCLEOTIDE SEQUENCE</scope>
    <source>
        <strain evidence="2">NBRC 13475</strain>
    </source>
</reference>
<accession>A0ABQ3PK99</accession>
<dbReference type="Proteomes" id="UP001052739">
    <property type="component" value="Unassembled WGS sequence"/>
</dbReference>
<sequence length="120" mass="12885">MSTAMILVRGEKRRKYSAHPMEGSGGARPDEQVVDRADPGHGGRGGAHRMDAGVRRVPVLIGPQQVRVLGDQTLDEGDPGAEVTAVGIPLVHHDHLGAQGLHGRHVLRRPRFGSVTQVNR</sequence>
<proteinExistence type="predicted"/>
<evidence type="ECO:0000313" key="2">
    <source>
        <dbReference type="EMBL" id="GHI25438.1"/>
    </source>
</evidence>
<evidence type="ECO:0000256" key="1">
    <source>
        <dbReference type="SAM" id="MobiDB-lite"/>
    </source>
</evidence>
<protein>
    <submittedName>
        <fullName evidence="2">Uncharacterized protein</fullName>
    </submittedName>
</protein>
<organism evidence="2 3">
    <name type="scientific">Streptomyces hydrogenans</name>
    <dbReference type="NCBI Taxonomy" id="1873719"/>
    <lineage>
        <taxon>Bacteria</taxon>
        <taxon>Bacillati</taxon>
        <taxon>Actinomycetota</taxon>
        <taxon>Actinomycetes</taxon>
        <taxon>Kitasatosporales</taxon>
        <taxon>Streptomycetaceae</taxon>
        <taxon>Streptomyces</taxon>
    </lineage>
</organism>
<gene>
    <name evidence="2" type="ORF">Shyd_68090</name>
</gene>
<keyword evidence="3" id="KW-1185">Reference proteome</keyword>
<name>A0ABQ3PK99_9ACTN</name>